<accession>A0A1W2H6L5</accession>
<dbReference type="PROSITE" id="PS51257">
    <property type="entry name" value="PROKAR_LIPOPROTEIN"/>
    <property type="match status" value="1"/>
</dbReference>
<organism evidence="2 3">
    <name type="scientific">Aquiflexum balticum DSM 16537</name>
    <dbReference type="NCBI Taxonomy" id="758820"/>
    <lineage>
        <taxon>Bacteria</taxon>
        <taxon>Pseudomonadati</taxon>
        <taxon>Bacteroidota</taxon>
        <taxon>Cytophagia</taxon>
        <taxon>Cytophagales</taxon>
        <taxon>Cyclobacteriaceae</taxon>
        <taxon>Aquiflexum</taxon>
    </lineage>
</organism>
<name>A0A1W2H6L5_9BACT</name>
<keyword evidence="1" id="KW-0732">Signal</keyword>
<dbReference type="EMBL" id="LT838813">
    <property type="protein sequence ID" value="SMD44531.1"/>
    <property type="molecule type" value="Genomic_DNA"/>
</dbReference>
<dbReference type="AlphaFoldDB" id="A0A1W2H6L5"/>
<dbReference type="RefSeq" id="WP_231955253.1">
    <property type="nucleotide sequence ID" value="NZ_LT838813.1"/>
</dbReference>
<evidence type="ECO:0000256" key="1">
    <source>
        <dbReference type="SAM" id="SignalP"/>
    </source>
</evidence>
<evidence type="ECO:0000313" key="2">
    <source>
        <dbReference type="EMBL" id="SMD44531.1"/>
    </source>
</evidence>
<sequence length="258" mass="27903">MFKRISVYSLLVFVLLGSCMTDPDEGGSNLTPSDFVILLAIDESSIDNGNEPNNFSDTDVNDQLSQVGLRNQLRYFEENVGKTIDLYTGEVGDEGWFAIKTIPNRWINAGPTEFGSQNYLIPGPGLGAPNIDNDREVLLDEIPDVTPLRATGLKMLVGYKVIAVVYDNDISINYSPLEGNLQGANLGMVAFEVLSVAERTDGSDSDLPAVSIRILDVESISDFGLVLFSNAPVPQSSSEPMDVVPPQSANTPILMLAN</sequence>
<proteinExistence type="predicted"/>
<dbReference type="STRING" id="758820.SAMN00777080_3154"/>
<evidence type="ECO:0008006" key="4">
    <source>
        <dbReference type="Google" id="ProtNLM"/>
    </source>
</evidence>
<protein>
    <recommendedName>
        <fullName evidence="4">AZL_007920/MXAN_0976 family protein</fullName>
    </recommendedName>
</protein>
<evidence type="ECO:0000313" key="3">
    <source>
        <dbReference type="Proteomes" id="UP000192333"/>
    </source>
</evidence>
<keyword evidence="3" id="KW-1185">Reference proteome</keyword>
<feature type="signal peptide" evidence="1">
    <location>
        <begin position="1"/>
        <end position="23"/>
    </location>
</feature>
<gene>
    <name evidence="2" type="ORF">SAMN00777080_3154</name>
</gene>
<reference evidence="3" key="1">
    <citation type="submission" date="2017-04" db="EMBL/GenBank/DDBJ databases">
        <authorList>
            <person name="Varghese N."/>
            <person name="Submissions S."/>
        </authorList>
    </citation>
    <scope>NUCLEOTIDE SEQUENCE [LARGE SCALE GENOMIC DNA]</scope>
    <source>
        <strain evidence="3">DSM 16537</strain>
    </source>
</reference>
<dbReference type="Proteomes" id="UP000192333">
    <property type="component" value="Chromosome I"/>
</dbReference>
<feature type="chain" id="PRO_5010692467" description="AZL_007920/MXAN_0976 family protein" evidence="1">
    <location>
        <begin position="24"/>
        <end position="258"/>
    </location>
</feature>